<comment type="caution">
    <text evidence="1">The sequence shown here is derived from an EMBL/GenBank/DDBJ whole genome shotgun (WGS) entry which is preliminary data.</text>
</comment>
<gene>
    <name evidence="1" type="ORF">GCM10011459_16930</name>
</gene>
<evidence type="ECO:0000313" key="2">
    <source>
        <dbReference type="Proteomes" id="UP000603295"/>
    </source>
</evidence>
<dbReference type="Gene3D" id="3.40.50.1860">
    <property type="match status" value="2"/>
</dbReference>
<dbReference type="SUPFAM" id="SSF53681">
    <property type="entry name" value="Aspartate/glutamate racemase"/>
    <property type="match status" value="2"/>
</dbReference>
<dbReference type="InterPro" id="IPR015942">
    <property type="entry name" value="Asp/Glu/hydantoin_racemase"/>
</dbReference>
<dbReference type="EMBL" id="BMDS01000006">
    <property type="protein sequence ID" value="GGI63859.1"/>
    <property type="molecule type" value="Genomic_DNA"/>
</dbReference>
<accession>A0ABQ2C942</accession>
<dbReference type="InterPro" id="IPR001920">
    <property type="entry name" value="Asp/Glu_race"/>
</dbReference>
<name>A0ABQ2C942_9LACO</name>
<evidence type="ECO:0000313" key="1">
    <source>
        <dbReference type="EMBL" id="GGI63859.1"/>
    </source>
</evidence>
<keyword evidence="2" id="KW-1185">Reference proteome</keyword>
<dbReference type="Proteomes" id="UP000603295">
    <property type="component" value="Unassembled WGS sequence"/>
</dbReference>
<sequence length="122" mass="13512">MLSVYKVLHFSGKHEFNQLVDYLARGVNNFEKSGADFAALTGITPHVVFDQLQAKVNLPLVSIPVALCDYAKEQHHERLALLGTAPTMSQHFVQDAFKNSGIIITVPQKSEQAYIGEKSKTN</sequence>
<organism evidence="1 2">
    <name type="scientific">Limosilactobacillus caviae</name>
    <dbReference type="NCBI Taxonomy" id="1769424"/>
    <lineage>
        <taxon>Bacteria</taxon>
        <taxon>Bacillati</taxon>
        <taxon>Bacillota</taxon>
        <taxon>Bacilli</taxon>
        <taxon>Lactobacillales</taxon>
        <taxon>Lactobacillaceae</taxon>
        <taxon>Limosilactobacillus</taxon>
    </lineage>
</organism>
<reference evidence="2" key="1">
    <citation type="journal article" date="2019" name="Int. J. Syst. Evol. Microbiol.">
        <title>The Global Catalogue of Microorganisms (GCM) 10K type strain sequencing project: providing services to taxonomists for standard genome sequencing and annotation.</title>
        <authorList>
            <consortium name="The Broad Institute Genomics Platform"/>
            <consortium name="The Broad Institute Genome Sequencing Center for Infectious Disease"/>
            <person name="Wu L."/>
            <person name="Ma J."/>
        </authorList>
    </citation>
    <scope>NUCLEOTIDE SEQUENCE [LARGE SCALE GENOMIC DNA]</scope>
    <source>
        <strain evidence="2">CCM 8609</strain>
    </source>
</reference>
<evidence type="ECO:0008006" key="3">
    <source>
        <dbReference type="Google" id="ProtNLM"/>
    </source>
</evidence>
<dbReference type="Pfam" id="PF01177">
    <property type="entry name" value="Asp_Glu_race"/>
    <property type="match status" value="1"/>
</dbReference>
<proteinExistence type="predicted"/>
<protein>
    <recommendedName>
        <fullName evidence="3">Transcriptional regulator</fullName>
    </recommendedName>
</protein>